<evidence type="ECO:0000256" key="3">
    <source>
        <dbReference type="ARBA" id="ARBA00022448"/>
    </source>
</evidence>
<feature type="transmembrane region" description="Helical" evidence="8">
    <location>
        <begin position="387"/>
        <end position="409"/>
    </location>
</feature>
<feature type="region of interest" description="Disordered" evidence="7">
    <location>
        <begin position="29"/>
        <end position="60"/>
    </location>
</feature>
<evidence type="ECO:0000313" key="10">
    <source>
        <dbReference type="EMBL" id="CAF9939268.1"/>
    </source>
</evidence>
<sequence>MPPLARWYLGGLLPRQWIPRVIRRIRERDQKDGSGDDRASLEGEGLLGSDHGNEGEDRGRSRASCANMVKGHLTGSALRGTIAAVCGVAFLLFGYDQGVLGAVIGLPSFRKEFNEPNRNLEGIIAGIYDIGCFLGAIVAFLTADRFGRKGSIMWGSWIMVVGTILQTSATENVQMILSRTITGIGNGINTVNVPIWQAESFKSNNRGVSMVESSTDPSCADIEKAMLVIQSALIAFGHPLSTFMGLASSQADPSSFAWRWPIAFQGFFLIIILCMLPFLPESPRWLVQHDRVEEATEVFARLEGKGATMNDDKVIRERDMVVASVQKERELGEASWGEVFSEGKNRNISRVLLGAGPYMFNQWSGINSLAYFLPITFERNIGLSSELSLVIAGVLGLQYFLVSWLPYFFIEKAGRRKVMILSAAGCSFCMVMISIMLKVNTIVSQWVFVAFCFLFFDIFSWGILPVSWMYASEIMPLRTRNKGVALGVGSHWLSNFVVVYVTPNAIDNLGYKLYIIWAVLNASFVPITWLFYPETARRSLEDMDRVFEVERFGLTKTRRPGPKKIDGEAEEGGYGADASKLDGVMIS</sequence>
<feature type="compositionally biased region" description="Basic and acidic residues" evidence="7">
    <location>
        <begin position="51"/>
        <end position="60"/>
    </location>
</feature>
<evidence type="ECO:0000256" key="4">
    <source>
        <dbReference type="ARBA" id="ARBA00022692"/>
    </source>
</evidence>
<feature type="transmembrane region" description="Helical" evidence="8">
    <location>
        <begin position="77"/>
        <end position="95"/>
    </location>
</feature>
<evidence type="ECO:0000256" key="8">
    <source>
        <dbReference type="SAM" id="Phobius"/>
    </source>
</evidence>
<feature type="transmembrane region" description="Helical" evidence="8">
    <location>
        <begin position="443"/>
        <end position="471"/>
    </location>
</feature>
<dbReference type="InterPro" id="IPR005829">
    <property type="entry name" value="Sugar_transporter_CS"/>
</dbReference>
<dbReference type="PROSITE" id="PS00216">
    <property type="entry name" value="SUGAR_TRANSPORT_1"/>
    <property type="match status" value="1"/>
</dbReference>
<dbReference type="GO" id="GO:0016020">
    <property type="term" value="C:membrane"/>
    <property type="evidence" value="ECO:0007669"/>
    <property type="project" value="UniProtKB-SubCell"/>
</dbReference>
<comment type="caution">
    <text evidence="10">The sequence shown here is derived from an EMBL/GenBank/DDBJ whole genome shotgun (WGS) entry which is preliminary data.</text>
</comment>
<dbReference type="EMBL" id="CAJPDS010000127">
    <property type="protein sequence ID" value="CAF9939268.1"/>
    <property type="molecule type" value="Genomic_DNA"/>
</dbReference>
<dbReference type="InterPro" id="IPR005828">
    <property type="entry name" value="MFS_sugar_transport-like"/>
</dbReference>
<keyword evidence="11" id="KW-1185">Reference proteome</keyword>
<proteinExistence type="inferred from homology"/>
<dbReference type="GO" id="GO:0005351">
    <property type="term" value="F:carbohydrate:proton symporter activity"/>
    <property type="evidence" value="ECO:0007669"/>
    <property type="project" value="TreeGrafter"/>
</dbReference>
<dbReference type="Gene3D" id="1.20.1250.20">
    <property type="entry name" value="MFS general substrate transporter like domains"/>
    <property type="match status" value="1"/>
</dbReference>
<evidence type="ECO:0000256" key="1">
    <source>
        <dbReference type="ARBA" id="ARBA00004141"/>
    </source>
</evidence>
<evidence type="ECO:0000256" key="2">
    <source>
        <dbReference type="ARBA" id="ARBA00010992"/>
    </source>
</evidence>
<evidence type="ECO:0000259" key="9">
    <source>
        <dbReference type="PROSITE" id="PS50850"/>
    </source>
</evidence>
<feature type="transmembrane region" description="Helical" evidence="8">
    <location>
        <begin position="418"/>
        <end position="437"/>
    </location>
</feature>
<evidence type="ECO:0000313" key="11">
    <source>
        <dbReference type="Proteomes" id="UP000664521"/>
    </source>
</evidence>
<keyword evidence="4 8" id="KW-0812">Transmembrane</keyword>
<dbReference type="PRINTS" id="PR00171">
    <property type="entry name" value="SUGRTRNSPORT"/>
</dbReference>
<name>A0A8H3J260_9LECA</name>
<dbReference type="InterPro" id="IPR036259">
    <property type="entry name" value="MFS_trans_sf"/>
</dbReference>
<comment type="similarity">
    <text evidence="2">Belongs to the major facilitator superfamily. Sugar transporter (TC 2.A.1.1) family.</text>
</comment>
<dbReference type="Pfam" id="PF00083">
    <property type="entry name" value="Sugar_tr"/>
    <property type="match status" value="1"/>
</dbReference>
<reference evidence="10" key="1">
    <citation type="submission" date="2021-03" db="EMBL/GenBank/DDBJ databases">
        <authorList>
            <person name="Tagirdzhanova G."/>
        </authorList>
    </citation>
    <scope>NUCLEOTIDE SEQUENCE</scope>
</reference>
<dbReference type="PROSITE" id="PS50850">
    <property type="entry name" value="MFS"/>
    <property type="match status" value="1"/>
</dbReference>
<organism evidence="10 11">
    <name type="scientific">Heterodermia speciosa</name>
    <dbReference type="NCBI Taxonomy" id="116794"/>
    <lineage>
        <taxon>Eukaryota</taxon>
        <taxon>Fungi</taxon>
        <taxon>Dikarya</taxon>
        <taxon>Ascomycota</taxon>
        <taxon>Pezizomycotina</taxon>
        <taxon>Lecanoromycetes</taxon>
        <taxon>OSLEUM clade</taxon>
        <taxon>Lecanoromycetidae</taxon>
        <taxon>Caliciales</taxon>
        <taxon>Physciaceae</taxon>
        <taxon>Heterodermia</taxon>
    </lineage>
</organism>
<feature type="transmembrane region" description="Helical" evidence="8">
    <location>
        <begin position="514"/>
        <end position="532"/>
    </location>
</feature>
<dbReference type="PANTHER" id="PTHR48022:SF28">
    <property type="entry name" value="MAJOR FACILITATOR SUPERFAMILY (MFS) PROFILE DOMAIN-CONTAINING PROTEIN-RELATED"/>
    <property type="match status" value="1"/>
</dbReference>
<feature type="transmembrane region" description="Helical" evidence="8">
    <location>
        <begin position="351"/>
        <end position="375"/>
    </location>
</feature>
<gene>
    <name evidence="10" type="ORF">HETSPECPRED_001534</name>
</gene>
<dbReference type="InterPro" id="IPR050360">
    <property type="entry name" value="MFS_Sugar_Transporters"/>
</dbReference>
<evidence type="ECO:0000256" key="7">
    <source>
        <dbReference type="SAM" id="MobiDB-lite"/>
    </source>
</evidence>
<accession>A0A8H3J260</accession>
<feature type="transmembrane region" description="Helical" evidence="8">
    <location>
        <begin position="227"/>
        <end position="246"/>
    </location>
</feature>
<dbReference type="SUPFAM" id="SSF103473">
    <property type="entry name" value="MFS general substrate transporter"/>
    <property type="match status" value="1"/>
</dbReference>
<dbReference type="InterPro" id="IPR020846">
    <property type="entry name" value="MFS_dom"/>
</dbReference>
<feature type="transmembrane region" description="Helical" evidence="8">
    <location>
        <begin position="123"/>
        <end position="143"/>
    </location>
</feature>
<feature type="transmembrane region" description="Helical" evidence="8">
    <location>
        <begin position="258"/>
        <end position="279"/>
    </location>
</feature>
<feature type="transmembrane region" description="Helical" evidence="8">
    <location>
        <begin position="483"/>
        <end position="502"/>
    </location>
</feature>
<dbReference type="Proteomes" id="UP000664521">
    <property type="component" value="Unassembled WGS sequence"/>
</dbReference>
<evidence type="ECO:0000256" key="6">
    <source>
        <dbReference type="ARBA" id="ARBA00023136"/>
    </source>
</evidence>
<dbReference type="InterPro" id="IPR003663">
    <property type="entry name" value="Sugar/inositol_transpt"/>
</dbReference>
<keyword evidence="3" id="KW-0813">Transport</keyword>
<feature type="domain" description="Major facilitator superfamily (MFS) profile" evidence="9">
    <location>
        <begin position="82"/>
        <end position="536"/>
    </location>
</feature>
<keyword evidence="5 8" id="KW-1133">Transmembrane helix</keyword>
<feature type="compositionally biased region" description="Basic and acidic residues" evidence="7">
    <location>
        <begin position="29"/>
        <end position="41"/>
    </location>
</feature>
<dbReference type="PANTHER" id="PTHR48022">
    <property type="entry name" value="PLASTIDIC GLUCOSE TRANSPORTER 4"/>
    <property type="match status" value="1"/>
</dbReference>
<dbReference type="AlphaFoldDB" id="A0A8H3J260"/>
<keyword evidence="6 8" id="KW-0472">Membrane</keyword>
<evidence type="ECO:0000256" key="5">
    <source>
        <dbReference type="ARBA" id="ARBA00022989"/>
    </source>
</evidence>
<protein>
    <recommendedName>
        <fullName evidence="9">Major facilitator superfamily (MFS) profile domain-containing protein</fullName>
    </recommendedName>
</protein>
<comment type="subcellular location">
    <subcellularLocation>
        <location evidence="1">Membrane</location>
        <topology evidence="1">Multi-pass membrane protein</topology>
    </subcellularLocation>
</comment>
<feature type="region of interest" description="Disordered" evidence="7">
    <location>
        <begin position="558"/>
        <end position="577"/>
    </location>
</feature>
<dbReference type="OrthoDB" id="6133115at2759"/>